<dbReference type="EMBL" id="LAZR01022636">
    <property type="protein sequence ID" value="KKL81196.1"/>
    <property type="molecule type" value="Genomic_DNA"/>
</dbReference>
<organism evidence="1">
    <name type="scientific">marine sediment metagenome</name>
    <dbReference type="NCBI Taxonomy" id="412755"/>
    <lineage>
        <taxon>unclassified sequences</taxon>
        <taxon>metagenomes</taxon>
        <taxon>ecological metagenomes</taxon>
    </lineage>
</organism>
<evidence type="ECO:0000313" key="1">
    <source>
        <dbReference type="EMBL" id="KKL81196.1"/>
    </source>
</evidence>
<name>A0A0F9FS95_9ZZZZ</name>
<comment type="caution">
    <text evidence="1">The sequence shown here is derived from an EMBL/GenBank/DDBJ whole genome shotgun (WGS) entry which is preliminary data.</text>
</comment>
<dbReference type="AlphaFoldDB" id="A0A0F9FS95"/>
<protein>
    <submittedName>
        <fullName evidence="1">Uncharacterized protein</fullName>
    </submittedName>
</protein>
<accession>A0A0F9FS95</accession>
<sequence>MNVDSAAERVYKEIDSYAKKSENLELTEDEQKEIFIGVLKISIREIATVAVVEALKQTKIAVDLAIAANLKERTDL</sequence>
<gene>
    <name evidence="1" type="ORF">LCGC14_1997180</name>
</gene>
<proteinExistence type="predicted"/>
<reference evidence="1" key="1">
    <citation type="journal article" date="2015" name="Nature">
        <title>Complex archaea that bridge the gap between prokaryotes and eukaryotes.</title>
        <authorList>
            <person name="Spang A."/>
            <person name="Saw J.H."/>
            <person name="Jorgensen S.L."/>
            <person name="Zaremba-Niedzwiedzka K."/>
            <person name="Martijn J."/>
            <person name="Lind A.E."/>
            <person name="van Eijk R."/>
            <person name="Schleper C."/>
            <person name="Guy L."/>
            <person name="Ettema T.J."/>
        </authorList>
    </citation>
    <scope>NUCLEOTIDE SEQUENCE</scope>
</reference>